<dbReference type="Proteomes" id="UP000716291">
    <property type="component" value="Unassembled WGS sequence"/>
</dbReference>
<proteinExistence type="predicted"/>
<keyword evidence="2" id="KW-1185">Reference proteome</keyword>
<organism evidence="1 2">
    <name type="scientific">Rhizopus oryzae</name>
    <name type="common">Mucormycosis agent</name>
    <name type="synonym">Rhizopus arrhizus var. delemar</name>
    <dbReference type="NCBI Taxonomy" id="64495"/>
    <lineage>
        <taxon>Eukaryota</taxon>
        <taxon>Fungi</taxon>
        <taxon>Fungi incertae sedis</taxon>
        <taxon>Mucoromycota</taxon>
        <taxon>Mucoromycotina</taxon>
        <taxon>Mucoromycetes</taxon>
        <taxon>Mucorales</taxon>
        <taxon>Mucorineae</taxon>
        <taxon>Rhizopodaceae</taxon>
        <taxon>Rhizopus</taxon>
    </lineage>
</organism>
<gene>
    <name evidence="1" type="ORF">G6F64_015648</name>
</gene>
<sequence>MVSGGNPSVKDAKPGVTPICEATGMVFFAPLFANGTADLLGALLACIDKPRRCEEDAGTEGLHQRLVESEGGG</sequence>
<accession>A0A9P7BIM7</accession>
<comment type="caution">
    <text evidence="1">The sequence shown here is derived from an EMBL/GenBank/DDBJ whole genome shotgun (WGS) entry which is preliminary data.</text>
</comment>
<protein>
    <submittedName>
        <fullName evidence="1">Uncharacterized protein</fullName>
    </submittedName>
</protein>
<reference evidence="1" key="1">
    <citation type="journal article" date="2020" name="Microb. Genom.">
        <title>Genetic diversity of clinical and environmental Mucorales isolates obtained from an investigation of mucormycosis cases among solid organ transplant recipients.</title>
        <authorList>
            <person name="Nguyen M.H."/>
            <person name="Kaul D."/>
            <person name="Muto C."/>
            <person name="Cheng S.J."/>
            <person name="Richter R.A."/>
            <person name="Bruno V.M."/>
            <person name="Liu G."/>
            <person name="Beyhan S."/>
            <person name="Sundermann A.J."/>
            <person name="Mounaud S."/>
            <person name="Pasculle A.W."/>
            <person name="Nierman W.C."/>
            <person name="Driscoll E."/>
            <person name="Cumbie R."/>
            <person name="Clancy C.J."/>
            <person name="Dupont C.L."/>
        </authorList>
    </citation>
    <scope>NUCLEOTIDE SEQUENCE</scope>
    <source>
        <strain evidence="1">GL11</strain>
    </source>
</reference>
<evidence type="ECO:0000313" key="2">
    <source>
        <dbReference type="Proteomes" id="UP000716291"/>
    </source>
</evidence>
<name>A0A9P7BIM7_RHIOR</name>
<dbReference type="EMBL" id="JAANQT010022032">
    <property type="protein sequence ID" value="KAG1270365.1"/>
    <property type="molecule type" value="Genomic_DNA"/>
</dbReference>
<dbReference type="AlphaFoldDB" id="A0A9P7BIM7"/>
<evidence type="ECO:0000313" key="1">
    <source>
        <dbReference type="EMBL" id="KAG1270365.1"/>
    </source>
</evidence>